<evidence type="ECO:0000256" key="2">
    <source>
        <dbReference type="ARBA" id="ARBA00023082"/>
    </source>
</evidence>
<keyword evidence="7" id="KW-1185">Reference proteome</keyword>
<proteinExistence type="predicted"/>
<keyword evidence="4" id="KW-0804">Transcription</keyword>
<evidence type="ECO:0000256" key="3">
    <source>
        <dbReference type="ARBA" id="ARBA00023125"/>
    </source>
</evidence>
<evidence type="ECO:0000259" key="5">
    <source>
        <dbReference type="Pfam" id="PF04545"/>
    </source>
</evidence>
<dbReference type="STRING" id="649747.HMPREF0083_00565"/>
<evidence type="ECO:0000313" key="7">
    <source>
        <dbReference type="Proteomes" id="UP000016511"/>
    </source>
</evidence>
<feature type="domain" description="RNA polymerase sigma-70 region 4" evidence="5">
    <location>
        <begin position="151"/>
        <end position="199"/>
    </location>
</feature>
<dbReference type="InterPro" id="IPR007630">
    <property type="entry name" value="RNA_pol_sigma70_r4"/>
</dbReference>
<dbReference type="AlphaFoldDB" id="U1YGY5"/>
<dbReference type="GO" id="GO:0016987">
    <property type="term" value="F:sigma factor activity"/>
    <property type="evidence" value="ECO:0007669"/>
    <property type="project" value="UniProtKB-KW"/>
</dbReference>
<dbReference type="GO" id="GO:0003677">
    <property type="term" value="F:DNA binding"/>
    <property type="evidence" value="ECO:0007669"/>
    <property type="project" value="UniProtKB-KW"/>
</dbReference>
<dbReference type="Gene3D" id="1.20.140.160">
    <property type="match status" value="1"/>
</dbReference>
<dbReference type="Pfam" id="PF04545">
    <property type="entry name" value="Sigma70_r4"/>
    <property type="match status" value="1"/>
</dbReference>
<protein>
    <submittedName>
        <fullName evidence="6">RNA polymerase sigma factor, sigma-70 family</fullName>
    </submittedName>
</protein>
<accession>U1YGY5</accession>
<dbReference type="GO" id="GO:0006352">
    <property type="term" value="P:DNA-templated transcription initiation"/>
    <property type="evidence" value="ECO:0007669"/>
    <property type="project" value="InterPro"/>
</dbReference>
<dbReference type="EMBL" id="AWSJ01000042">
    <property type="protein sequence ID" value="ERI11347.1"/>
    <property type="molecule type" value="Genomic_DNA"/>
</dbReference>
<keyword evidence="1" id="KW-0805">Transcription regulation</keyword>
<reference evidence="6 7" key="1">
    <citation type="submission" date="2013-08" db="EMBL/GenBank/DDBJ databases">
        <authorList>
            <person name="Weinstock G."/>
            <person name="Sodergren E."/>
            <person name="Wylie T."/>
            <person name="Fulton L."/>
            <person name="Fulton R."/>
            <person name="Fronick C."/>
            <person name="O'Laughlin M."/>
            <person name="Godfrey J."/>
            <person name="Miner T."/>
            <person name="Herter B."/>
            <person name="Appelbaum E."/>
            <person name="Cordes M."/>
            <person name="Lek S."/>
            <person name="Wollam A."/>
            <person name="Pepin K.H."/>
            <person name="Palsikar V.B."/>
            <person name="Mitreva M."/>
            <person name="Wilson R.K."/>
        </authorList>
    </citation>
    <scope>NUCLEOTIDE SEQUENCE [LARGE SCALE GENOMIC DNA]</scope>
    <source>
        <strain evidence="6 7">ATCC 12856</strain>
    </source>
</reference>
<name>U1YGY5_ANEAE</name>
<organism evidence="6 7">
    <name type="scientific">Aneurinibacillus aneurinilyticus ATCC 12856</name>
    <dbReference type="NCBI Taxonomy" id="649747"/>
    <lineage>
        <taxon>Bacteria</taxon>
        <taxon>Bacillati</taxon>
        <taxon>Bacillota</taxon>
        <taxon>Bacilli</taxon>
        <taxon>Bacillales</taxon>
        <taxon>Paenibacillaceae</taxon>
        <taxon>Aneurinibacillus group</taxon>
        <taxon>Aneurinibacillus</taxon>
    </lineage>
</organism>
<dbReference type="GeneID" id="92840154"/>
<dbReference type="InterPro" id="IPR013324">
    <property type="entry name" value="RNA_pol_sigma_r3/r4-like"/>
</dbReference>
<dbReference type="HOGENOM" id="CLU_115272_0_0_9"/>
<dbReference type="RefSeq" id="WP_021622764.1">
    <property type="nucleotide sequence ID" value="NZ_KE952833.1"/>
</dbReference>
<dbReference type="Proteomes" id="UP000016511">
    <property type="component" value="Unassembled WGS sequence"/>
</dbReference>
<sequence length="211" mass="24006">MIVLCFSSFKDSPSIQKFIYKYSKSFSNPVLKNFLKEEAHLTLFIEAVTSPTTEKQKALDYAFKKFYQRIRIINFLSTILYYGAIDYDKKNRKYKQKYALILDKPIGTSPEDVSVTMVDLIASPDAEIDDLISSKSDTLEENVSQSSLIRALRTLNDREKEILNLAYLHNMSDRAIALKVGLSHQAIGKARKKALAKIRSYIGGKNGVYDN</sequence>
<dbReference type="PANTHER" id="PTHR30385">
    <property type="entry name" value="SIGMA FACTOR F FLAGELLAR"/>
    <property type="match status" value="1"/>
</dbReference>
<evidence type="ECO:0000256" key="1">
    <source>
        <dbReference type="ARBA" id="ARBA00023015"/>
    </source>
</evidence>
<gene>
    <name evidence="6" type="ORF">HMPREF0083_00565</name>
</gene>
<evidence type="ECO:0000256" key="4">
    <source>
        <dbReference type="ARBA" id="ARBA00023163"/>
    </source>
</evidence>
<dbReference type="PATRIC" id="fig|649747.3.peg.501"/>
<dbReference type="InterPro" id="IPR014284">
    <property type="entry name" value="RNA_pol_sigma-70_dom"/>
</dbReference>
<dbReference type="NCBIfam" id="TIGR02937">
    <property type="entry name" value="sigma70-ECF"/>
    <property type="match status" value="1"/>
</dbReference>
<comment type="caution">
    <text evidence="6">The sequence shown here is derived from an EMBL/GenBank/DDBJ whole genome shotgun (WGS) entry which is preliminary data.</text>
</comment>
<evidence type="ECO:0000313" key="6">
    <source>
        <dbReference type="EMBL" id="ERI11347.1"/>
    </source>
</evidence>
<dbReference type="eggNOG" id="COG1595">
    <property type="taxonomic scope" value="Bacteria"/>
</dbReference>
<dbReference type="SUPFAM" id="SSF88659">
    <property type="entry name" value="Sigma3 and sigma4 domains of RNA polymerase sigma factors"/>
    <property type="match status" value="1"/>
</dbReference>
<keyword evidence="2" id="KW-0731">Sigma factor</keyword>
<keyword evidence="3" id="KW-0238">DNA-binding</keyword>